<keyword evidence="3" id="KW-1185">Reference proteome</keyword>
<name>A0A2T3B423_AMORE</name>
<reference evidence="2 3" key="1">
    <citation type="journal article" date="2018" name="New Phytol.">
        <title>Comparative genomics and transcriptomics depict ericoid mycorrhizal fungi as versatile saprotrophs and plant mutualists.</title>
        <authorList>
            <person name="Martino E."/>
            <person name="Morin E."/>
            <person name="Grelet G.A."/>
            <person name="Kuo A."/>
            <person name="Kohler A."/>
            <person name="Daghino S."/>
            <person name="Barry K.W."/>
            <person name="Cichocki N."/>
            <person name="Clum A."/>
            <person name="Dockter R.B."/>
            <person name="Hainaut M."/>
            <person name="Kuo R.C."/>
            <person name="LaButti K."/>
            <person name="Lindahl B.D."/>
            <person name="Lindquist E.A."/>
            <person name="Lipzen A."/>
            <person name="Khouja H.R."/>
            <person name="Magnuson J."/>
            <person name="Murat C."/>
            <person name="Ohm R.A."/>
            <person name="Singer S.W."/>
            <person name="Spatafora J.W."/>
            <person name="Wang M."/>
            <person name="Veneault-Fourrey C."/>
            <person name="Henrissat B."/>
            <person name="Grigoriev I.V."/>
            <person name="Martin F.M."/>
            <person name="Perotto S."/>
        </authorList>
    </citation>
    <scope>NUCLEOTIDE SEQUENCE [LARGE SCALE GENOMIC DNA]</scope>
    <source>
        <strain evidence="2 3">ATCC 22711</strain>
    </source>
</reference>
<sequence>MADLAASGSQISIHLTDRALIPIISSSRSNTSQSQSQAQALTSLTTAAVTAYDSASRLDLGLPQRILVETSSSGPVILHSYLNPQSSQRPQSRHTRTINLNEREIVEQAREDLRPLSGTTEGSSVAAHRNEGEEVVNGVVNGGDYGRGTDIGDGEQADEEDGAVQQPPMLIASVIAASAGETLEARRAAARLERMGREFQREFMRVQEESGESVTGGEDG</sequence>
<dbReference type="Pfam" id="PF17233">
    <property type="entry name" value="DUF5308"/>
    <property type="match status" value="1"/>
</dbReference>
<feature type="compositionally biased region" description="Gly residues" evidence="1">
    <location>
        <begin position="140"/>
        <end position="151"/>
    </location>
</feature>
<organism evidence="2 3">
    <name type="scientific">Amorphotheca resinae ATCC 22711</name>
    <dbReference type="NCBI Taxonomy" id="857342"/>
    <lineage>
        <taxon>Eukaryota</taxon>
        <taxon>Fungi</taxon>
        <taxon>Dikarya</taxon>
        <taxon>Ascomycota</taxon>
        <taxon>Pezizomycotina</taxon>
        <taxon>Leotiomycetes</taxon>
        <taxon>Helotiales</taxon>
        <taxon>Amorphothecaceae</taxon>
        <taxon>Amorphotheca</taxon>
    </lineage>
</organism>
<evidence type="ECO:0000313" key="2">
    <source>
        <dbReference type="EMBL" id="PSS20371.1"/>
    </source>
</evidence>
<accession>A0A2T3B423</accession>
<dbReference type="EMBL" id="KZ679010">
    <property type="protein sequence ID" value="PSS20371.1"/>
    <property type="molecule type" value="Genomic_DNA"/>
</dbReference>
<dbReference type="InterPro" id="IPR035186">
    <property type="entry name" value="DUF5308"/>
</dbReference>
<protein>
    <submittedName>
        <fullName evidence="2">Uncharacterized protein</fullName>
    </submittedName>
</protein>
<dbReference type="AlphaFoldDB" id="A0A2T3B423"/>
<feature type="region of interest" description="Disordered" evidence="1">
    <location>
        <begin position="137"/>
        <end position="161"/>
    </location>
</feature>
<dbReference type="GeneID" id="36574677"/>
<proteinExistence type="predicted"/>
<evidence type="ECO:0000256" key="1">
    <source>
        <dbReference type="SAM" id="MobiDB-lite"/>
    </source>
</evidence>
<dbReference type="InParanoid" id="A0A2T3B423"/>
<dbReference type="RefSeq" id="XP_024721641.1">
    <property type="nucleotide sequence ID" value="XM_024866596.1"/>
</dbReference>
<dbReference type="Proteomes" id="UP000241818">
    <property type="component" value="Unassembled WGS sequence"/>
</dbReference>
<gene>
    <name evidence="2" type="ORF">M430DRAFT_34674</name>
</gene>
<dbReference type="OrthoDB" id="5305418at2759"/>
<feature type="compositionally biased region" description="Acidic residues" evidence="1">
    <location>
        <begin position="152"/>
        <end position="161"/>
    </location>
</feature>
<evidence type="ECO:0000313" key="3">
    <source>
        <dbReference type="Proteomes" id="UP000241818"/>
    </source>
</evidence>